<keyword evidence="1" id="KW-0812">Transmembrane</keyword>
<dbReference type="RefSeq" id="WP_081166993.1">
    <property type="nucleotide sequence ID" value="NZ_LWBP01000191.1"/>
</dbReference>
<name>A0A1V9FGT9_9BACT</name>
<evidence type="ECO:0000259" key="3">
    <source>
        <dbReference type="Pfam" id="PF13590"/>
    </source>
</evidence>
<keyword evidence="1" id="KW-1133">Transmembrane helix</keyword>
<keyword evidence="2" id="KW-0732">Signal</keyword>
<dbReference type="EMBL" id="LWBP01000191">
    <property type="protein sequence ID" value="OQP57550.1"/>
    <property type="molecule type" value="Genomic_DNA"/>
</dbReference>
<dbReference type="Pfam" id="PF13590">
    <property type="entry name" value="DUF4136"/>
    <property type="match status" value="1"/>
</dbReference>
<dbReference type="InterPro" id="IPR025411">
    <property type="entry name" value="DUF4136"/>
</dbReference>
<keyword evidence="1" id="KW-0472">Membrane</keyword>
<comment type="caution">
    <text evidence="4">The sequence shown here is derived from an EMBL/GenBank/DDBJ whole genome shotgun (WGS) entry which is preliminary data.</text>
</comment>
<organism evidence="4 5">
    <name type="scientific">Niastella populi</name>
    <dbReference type="NCBI Taxonomy" id="550983"/>
    <lineage>
        <taxon>Bacteria</taxon>
        <taxon>Pseudomonadati</taxon>
        <taxon>Bacteroidota</taxon>
        <taxon>Chitinophagia</taxon>
        <taxon>Chitinophagales</taxon>
        <taxon>Chitinophagaceae</taxon>
        <taxon>Niastella</taxon>
    </lineage>
</organism>
<evidence type="ECO:0000313" key="5">
    <source>
        <dbReference type="Proteomes" id="UP000192276"/>
    </source>
</evidence>
<feature type="domain" description="DUF4136" evidence="3">
    <location>
        <begin position="27"/>
        <end position="188"/>
    </location>
</feature>
<proteinExistence type="predicted"/>
<protein>
    <recommendedName>
        <fullName evidence="3">DUF4136 domain-containing protein</fullName>
    </recommendedName>
</protein>
<accession>A0A1V9FGT9</accession>
<feature type="signal peptide" evidence="2">
    <location>
        <begin position="1"/>
        <end position="17"/>
    </location>
</feature>
<evidence type="ECO:0000256" key="1">
    <source>
        <dbReference type="SAM" id="Phobius"/>
    </source>
</evidence>
<dbReference type="PROSITE" id="PS51257">
    <property type="entry name" value="PROKAR_LIPOPROTEIN"/>
    <property type="match status" value="1"/>
</dbReference>
<feature type="transmembrane region" description="Helical" evidence="1">
    <location>
        <begin position="6"/>
        <end position="26"/>
    </location>
</feature>
<dbReference type="STRING" id="550983.A4R26_23785"/>
<dbReference type="OrthoDB" id="118896at2"/>
<feature type="chain" id="PRO_5013116809" description="DUF4136 domain-containing protein" evidence="2">
    <location>
        <begin position="18"/>
        <end position="193"/>
    </location>
</feature>
<keyword evidence="5" id="KW-1185">Reference proteome</keyword>
<dbReference type="AlphaFoldDB" id="A0A1V9FGT9"/>
<dbReference type="Gene3D" id="3.30.160.670">
    <property type="match status" value="1"/>
</dbReference>
<evidence type="ECO:0000256" key="2">
    <source>
        <dbReference type="SAM" id="SignalP"/>
    </source>
</evidence>
<reference evidence="5" key="1">
    <citation type="submission" date="2016-04" db="EMBL/GenBank/DDBJ databases">
        <authorList>
            <person name="Chen L."/>
            <person name="Zhuang W."/>
            <person name="Wang G."/>
        </authorList>
    </citation>
    <scope>NUCLEOTIDE SEQUENCE [LARGE SCALE GENOMIC DNA]</scope>
    <source>
        <strain evidence="5">208</strain>
    </source>
</reference>
<dbReference type="Proteomes" id="UP000192276">
    <property type="component" value="Unassembled WGS sequence"/>
</dbReference>
<evidence type="ECO:0000313" key="4">
    <source>
        <dbReference type="EMBL" id="OQP57550.1"/>
    </source>
</evidence>
<sequence length="193" mass="22696">MNVLKAIPVLMLPIVLAVGCATPAYVEKDETTDFSRYKTYAWIDTDKKEGKNRHNNDFMKRNVHESVNARLQKEGWREDKTRPDVLISYDILVEKTTREQSNPVYSAPFRRVFYNPFYRRWGTIYYPSSFMGYDYGTAEVREGTLTVTMVDAKTDKTIWQGWTTDDVNSRNLTRKEIQSSVNSIFRKFYVVKR</sequence>
<gene>
    <name evidence="4" type="ORF">A4R26_23785</name>
</gene>